<comment type="caution">
    <text evidence="3">The sequence shown here is derived from an EMBL/GenBank/DDBJ whole genome shotgun (WGS) entry which is preliminary data.</text>
</comment>
<evidence type="ECO:0008006" key="5">
    <source>
        <dbReference type="Google" id="ProtNLM"/>
    </source>
</evidence>
<evidence type="ECO:0000256" key="1">
    <source>
        <dbReference type="SAM" id="MobiDB-lite"/>
    </source>
</evidence>
<feature type="region of interest" description="Disordered" evidence="1">
    <location>
        <begin position="492"/>
        <end position="519"/>
    </location>
</feature>
<proteinExistence type="predicted"/>
<protein>
    <recommendedName>
        <fullName evidence="5">Phage tail tape measure protein domain-containing protein</fullName>
    </recommendedName>
</protein>
<dbReference type="Proteomes" id="UP000711178">
    <property type="component" value="Unassembled WGS sequence"/>
</dbReference>
<evidence type="ECO:0000313" key="3">
    <source>
        <dbReference type="EMBL" id="MBW8290323.1"/>
    </source>
</evidence>
<name>A0ABS7FLY4_9NEIS</name>
<keyword evidence="4" id="KW-1185">Reference proteome</keyword>
<feature type="compositionally biased region" description="Basic and acidic residues" evidence="1">
    <location>
        <begin position="498"/>
        <end position="510"/>
    </location>
</feature>
<feature type="non-terminal residue" evidence="3">
    <location>
        <position position="573"/>
    </location>
</feature>
<keyword evidence="2" id="KW-1133">Transmembrane helix</keyword>
<gene>
    <name evidence="3" type="ORF">KIF53_22050</name>
</gene>
<feature type="transmembrane region" description="Helical" evidence="2">
    <location>
        <begin position="416"/>
        <end position="442"/>
    </location>
</feature>
<organism evidence="3 4">
    <name type="scientific">Chromobacterium subtsugae</name>
    <dbReference type="NCBI Taxonomy" id="251747"/>
    <lineage>
        <taxon>Bacteria</taxon>
        <taxon>Pseudomonadati</taxon>
        <taxon>Pseudomonadota</taxon>
        <taxon>Betaproteobacteria</taxon>
        <taxon>Neisseriales</taxon>
        <taxon>Chromobacteriaceae</taxon>
        <taxon>Chromobacterium</taxon>
    </lineage>
</organism>
<sequence length="573" mass="59129">MDSPVKLEIQVAARDLASGVLLDIGNAAVLQGQRATRAFNHIGDAIESVSGKLLGLHGSFQSLGGRMLGLAEQPATAFTRMDSALASLTLSLLDRSGKAGEGLALIRDKAVALGRALPGGEVDMLLAGKALIDQGMVYQEVVAGGLEASAKLGAVLREPPQEAAKLVSILKEVYGLLMDDLPSGANILQQASFAFNKKPAELERILSLPNNVRDGLGVNGINDLKSVLALGNSIGGYVGGRSDEFINLLAEVEGRKDTLLPSNGNAIRRANLKLASYGIKLKFFNEAGGFLGVDNLAKQIGGLGEVKRSERNEVLQVLFGRQGAKAAEAIATAGVAGYQASLDKLDKQALLQDRLSVIQKETLNLWKSLNESISTTLSLLAGPSIKEWGEPFGQVLQGKSEKMGDWVKEHPATAKWGFGLLAGVAVAVSGLGALGLLLAAVVRGLSVFKGAFDGIFKLFGGKGKGVAGQVLTALHVQKVFITNWPAGGLGGSSGVEWGDGKPNGRNEKPKPRIRLKPGALPTGSAGMLPRSGASGVVGKMVSGGVALAAGAGSMLKSGGGAALKLLGRVPLLA</sequence>
<dbReference type="EMBL" id="JAHDTB010000045">
    <property type="protein sequence ID" value="MBW8290323.1"/>
    <property type="molecule type" value="Genomic_DNA"/>
</dbReference>
<evidence type="ECO:0000313" key="4">
    <source>
        <dbReference type="Proteomes" id="UP000711178"/>
    </source>
</evidence>
<evidence type="ECO:0000256" key="2">
    <source>
        <dbReference type="SAM" id="Phobius"/>
    </source>
</evidence>
<keyword evidence="2" id="KW-0472">Membrane</keyword>
<reference evidence="3 4" key="1">
    <citation type="submission" date="2021-05" db="EMBL/GenBank/DDBJ databases">
        <title>Draft Whole Genome Sequencing Of Biosensor Chromobacterium violaceum Strain CV026 Reveals A Regulatory RNA In Chromobacterium violaceum Phenotype Regulatory Network.</title>
        <authorList>
            <person name="Hong K.W."/>
            <person name="Chan K.G."/>
            <person name="Chang C.-Y."/>
        </authorList>
    </citation>
    <scope>NUCLEOTIDE SEQUENCE [LARGE SCALE GENOMIC DNA]</scope>
    <source>
        <strain evidence="3 4">ATCC 31532</strain>
    </source>
</reference>
<dbReference type="RefSeq" id="WP_220154030.1">
    <property type="nucleotide sequence ID" value="NZ_JAHDTB010000045.1"/>
</dbReference>
<keyword evidence="2" id="KW-0812">Transmembrane</keyword>
<accession>A0ABS7FLY4</accession>